<name>A0ABV9XVC3_9PSEU</name>
<dbReference type="Proteomes" id="UP001595833">
    <property type="component" value="Unassembled WGS sequence"/>
</dbReference>
<feature type="region of interest" description="Disordered" evidence="1">
    <location>
        <begin position="227"/>
        <end position="250"/>
    </location>
</feature>
<evidence type="ECO:0000256" key="1">
    <source>
        <dbReference type="SAM" id="MobiDB-lite"/>
    </source>
</evidence>
<dbReference type="EMBL" id="JBHSJB010000010">
    <property type="protein sequence ID" value="MFC5054320.1"/>
    <property type="molecule type" value="Genomic_DNA"/>
</dbReference>
<protein>
    <submittedName>
        <fullName evidence="2">Uncharacterized protein</fullName>
    </submittedName>
</protein>
<evidence type="ECO:0000313" key="2">
    <source>
        <dbReference type="EMBL" id="MFC5054320.1"/>
    </source>
</evidence>
<evidence type="ECO:0000313" key="3">
    <source>
        <dbReference type="Proteomes" id="UP001595833"/>
    </source>
</evidence>
<gene>
    <name evidence="2" type="ORF">ACFPFM_11185</name>
</gene>
<keyword evidence="3" id="KW-1185">Reference proteome</keyword>
<accession>A0ABV9XVC3</accession>
<comment type="caution">
    <text evidence="2">The sequence shown here is derived from an EMBL/GenBank/DDBJ whole genome shotgun (WGS) entry which is preliminary data.</text>
</comment>
<proteinExistence type="predicted"/>
<reference evidence="3" key="1">
    <citation type="journal article" date="2019" name="Int. J. Syst. Evol. Microbiol.">
        <title>The Global Catalogue of Microorganisms (GCM) 10K type strain sequencing project: providing services to taxonomists for standard genome sequencing and annotation.</title>
        <authorList>
            <consortium name="The Broad Institute Genomics Platform"/>
            <consortium name="The Broad Institute Genome Sequencing Center for Infectious Disease"/>
            <person name="Wu L."/>
            <person name="Ma J."/>
        </authorList>
    </citation>
    <scope>NUCLEOTIDE SEQUENCE [LARGE SCALE GENOMIC DNA]</scope>
    <source>
        <strain evidence="3">KCTC 12848</strain>
    </source>
</reference>
<organism evidence="2 3">
    <name type="scientific">Saccharothrix xinjiangensis</name>
    <dbReference type="NCBI Taxonomy" id="204798"/>
    <lineage>
        <taxon>Bacteria</taxon>
        <taxon>Bacillati</taxon>
        <taxon>Actinomycetota</taxon>
        <taxon>Actinomycetes</taxon>
        <taxon>Pseudonocardiales</taxon>
        <taxon>Pseudonocardiaceae</taxon>
        <taxon>Saccharothrix</taxon>
    </lineage>
</organism>
<sequence>MVELLHIAAAVPSGLLLQRLEVVEQPGRLHGAHGVEGLVAEGDPAGEVAFGEGAYRHPREVERALAYAVDRCLVECSPETFHGGGAVRGVGEPEVAVDAGRAGLQGGVVEEPQELLVLVVGGVSIFVLGTAQGGHGLPGVPEVGVGQRFVGEQQGDRQRGMGVLGCDLAELEQLERFGRIVVVQRDTSQVVEHDGGVDRAARLPGVADGLAEPTAGVTLQAEVVGGPPRQRLGLRDRRQQPGPDVVGGRGVQQRLRPVGVGEDGIAAGTAAVGGVVGTQCRGQGPYLVDVGRAQVCGNRGRGRAHGEQVQLGLRERRPHDDLADQAEKAAPLHEVVLRTVRTR</sequence>